<dbReference type="STRING" id="1423755.FC40_GL000372"/>
<evidence type="ECO:0000259" key="1">
    <source>
        <dbReference type="Pfam" id="PF00534"/>
    </source>
</evidence>
<dbReference type="AlphaFoldDB" id="A0A0R1WVQ9"/>
<dbReference type="PANTHER" id="PTHR45947:SF3">
    <property type="entry name" value="SULFOQUINOVOSYL TRANSFERASE SQD2"/>
    <property type="match status" value="1"/>
</dbReference>
<dbReference type="Proteomes" id="UP000051054">
    <property type="component" value="Unassembled WGS sequence"/>
</dbReference>
<accession>A0A0R1WVQ9</accession>
<dbReference type="GO" id="GO:0016757">
    <property type="term" value="F:glycosyltransferase activity"/>
    <property type="evidence" value="ECO:0007669"/>
    <property type="project" value="InterPro"/>
</dbReference>
<gene>
    <name evidence="3" type="ORF">FC40_GL000372</name>
</gene>
<feature type="domain" description="Glycosyl transferase family 1" evidence="1">
    <location>
        <begin position="183"/>
        <end position="298"/>
    </location>
</feature>
<dbReference type="InterPro" id="IPR001296">
    <property type="entry name" value="Glyco_trans_1"/>
</dbReference>
<dbReference type="PANTHER" id="PTHR45947">
    <property type="entry name" value="SULFOQUINOVOSYL TRANSFERASE SQD2"/>
    <property type="match status" value="1"/>
</dbReference>
<dbReference type="RefSeq" id="WP_025023005.1">
    <property type="nucleotide sequence ID" value="NZ_AZGD01000013.1"/>
</dbReference>
<evidence type="ECO:0000313" key="4">
    <source>
        <dbReference type="Proteomes" id="UP000051054"/>
    </source>
</evidence>
<evidence type="ECO:0000259" key="2">
    <source>
        <dbReference type="Pfam" id="PF13439"/>
    </source>
</evidence>
<sequence>MATPIRILHVLQRMEAGGTQALLMNLYRKIDRTKVQFDFFVEYLDREFYDDEIEKLGGKIYYNNVRKDKNIIKFERNLEKVLKSGKYKIIHVHAYTIGYFVLKVAKKYGVPVRIAHSHENETVRDAKYPMKLIMQKLYPIYATDYMACSDDAGKYLFKKRDYSVLKNAIDTKKFTFNKEIRKQVREKLRLQNKFVVGNVGRLYPEKNQKFLIEIFNNIHNKIKNAVLIIIGNGPLKMDLLKQVRELGLEDSVIFLENRRDINELEQAFDVFIFPSLFEGLGIAAIEAQAAGIPTLCSTNVAKDAKISPLYNEQSLEVDPKIWSDQAIEISRNTLAHTNTEKYVVDSGYDVSETVRWVTEFYIEKYNKVTLN</sequence>
<dbReference type="Gene3D" id="3.40.50.2000">
    <property type="entry name" value="Glycogen Phosphorylase B"/>
    <property type="match status" value="2"/>
</dbReference>
<dbReference type="InterPro" id="IPR028098">
    <property type="entry name" value="Glyco_trans_4-like_N"/>
</dbReference>
<protein>
    <submittedName>
        <fullName evidence="3">Glycosyltransferase</fullName>
    </submittedName>
</protein>
<dbReference type="Pfam" id="PF00534">
    <property type="entry name" value="Glycos_transf_1"/>
    <property type="match status" value="1"/>
</dbReference>
<evidence type="ECO:0000313" key="3">
    <source>
        <dbReference type="EMBL" id="KRM20132.1"/>
    </source>
</evidence>
<reference evidence="3 4" key="1">
    <citation type="journal article" date="2015" name="Genome Announc.">
        <title>Expanding the biotechnology potential of lactobacilli through comparative genomics of 213 strains and associated genera.</title>
        <authorList>
            <person name="Sun Z."/>
            <person name="Harris H.M."/>
            <person name="McCann A."/>
            <person name="Guo C."/>
            <person name="Argimon S."/>
            <person name="Zhang W."/>
            <person name="Yang X."/>
            <person name="Jeffery I.B."/>
            <person name="Cooney J.C."/>
            <person name="Kagawa T.F."/>
            <person name="Liu W."/>
            <person name="Song Y."/>
            <person name="Salvetti E."/>
            <person name="Wrobel A."/>
            <person name="Rasinkangas P."/>
            <person name="Parkhill J."/>
            <person name="Rea M.C."/>
            <person name="O'Sullivan O."/>
            <person name="Ritari J."/>
            <person name="Douillard F.P."/>
            <person name="Paul Ross R."/>
            <person name="Yang R."/>
            <person name="Briner A.E."/>
            <person name="Felis G.E."/>
            <person name="de Vos W.M."/>
            <person name="Barrangou R."/>
            <person name="Klaenhammer T.R."/>
            <person name="Caufield P.W."/>
            <person name="Cui Y."/>
            <person name="Zhang H."/>
            <person name="O'Toole P.W."/>
        </authorList>
    </citation>
    <scope>NUCLEOTIDE SEQUENCE [LARGE SCALE GENOMIC DNA]</scope>
    <source>
        <strain evidence="3 4">DSM 18933</strain>
    </source>
</reference>
<feature type="domain" description="Glycosyltransferase subfamily 4-like N-terminal" evidence="2">
    <location>
        <begin position="17"/>
        <end position="172"/>
    </location>
</feature>
<dbReference type="PATRIC" id="fig|1423755.3.peg.413"/>
<dbReference type="EMBL" id="AZGD01000013">
    <property type="protein sequence ID" value="KRM20132.1"/>
    <property type="molecule type" value="Genomic_DNA"/>
</dbReference>
<dbReference type="eggNOG" id="COG0438">
    <property type="taxonomic scope" value="Bacteria"/>
</dbReference>
<dbReference type="SUPFAM" id="SSF53756">
    <property type="entry name" value="UDP-Glycosyltransferase/glycogen phosphorylase"/>
    <property type="match status" value="1"/>
</dbReference>
<keyword evidence="3" id="KW-0808">Transferase</keyword>
<proteinExistence type="predicted"/>
<keyword evidence="4" id="KW-1185">Reference proteome</keyword>
<name>A0A0R1WVQ9_9LACO</name>
<dbReference type="CDD" id="cd03812">
    <property type="entry name" value="GT4_CapH-like"/>
    <property type="match status" value="1"/>
</dbReference>
<comment type="caution">
    <text evidence="3">The sequence shown here is derived from an EMBL/GenBank/DDBJ whole genome shotgun (WGS) entry which is preliminary data.</text>
</comment>
<dbReference type="Pfam" id="PF13439">
    <property type="entry name" value="Glyco_transf_4"/>
    <property type="match status" value="1"/>
</dbReference>
<dbReference type="OrthoDB" id="9804196at2"/>
<organism evidence="3 4">
    <name type="scientific">Ligilactobacillus hayakitensis DSM 18933 = JCM 14209</name>
    <dbReference type="NCBI Taxonomy" id="1423755"/>
    <lineage>
        <taxon>Bacteria</taxon>
        <taxon>Bacillati</taxon>
        <taxon>Bacillota</taxon>
        <taxon>Bacilli</taxon>
        <taxon>Lactobacillales</taxon>
        <taxon>Lactobacillaceae</taxon>
        <taxon>Ligilactobacillus</taxon>
    </lineage>
</organism>
<dbReference type="InterPro" id="IPR050194">
    <property type="entry name" value="Glycosyltransferase_grp1"/>
</dbReference>